<keyword evidence="7" id="KW-1185">Reference proteome</keyword>
<dbReference type="InterPro" id="IPR011991">
    <property type="entry name" value="ArsR-like_HTH"/>
</dbReference>
<keyword evidence="1" id="KW-0805">Transcription regulation</keyword>
<dbReference type="PROSITE" id="PS00846">
    <property type="entry name" value="HTH_ARSR_1"/>
    <property type="match status" value="1"/>
</dbReference>
<sequence>MEVENPKDIEQNPVCEVQCVHSDLIRTYVNQIITSAQANHLADLFKTLGDSTRIRIMDALSKAEFCVCDLAELLDMSQSAISHQLRVLRNSNLVKYRREGKMVYYSLDDDHVLRLYSQGLEHINEK</sequence>
<proteinExistence type="predicted"/>
<dbReference type="CDD" id="cd00090">
    <property type="entry name" value="HTH_ARSR"/>
    <property type="match status" value="1"/>
</dbReference>
<evidence type="ECO:0000313" key="7">
    <source>
        <dbReference type="Proteomes" id="UP000186102"/>
    </source>
</evidence>
<accession>A0A1Q8QTJ2</accession>
<gene>
    <name evidence="6" type="ORF">DSOL_2988</name>
</gene>
<dbReference type="PRINTS" id="PR00778">
    <property type="entry name" value="HTHARSR"/>
</dbReference>
<keyword evidence="3" id="KW-0804">Transcription</keyword>
<comment type="caution">
    <text evidence="6">The sequence shown here is derived from an EMBL/GenBank/DDBJ whole genome shotgun (WGS) entry which is preliminary data.</text>
</comment>
<dbReference type="InterPro" id="IPR051011">
    <property type="entry name" value="Metal_resp_trans_reg"/>
</dbReference>
<dbReference type="STRING" id="1888891.DSOL_2988"/>
<dbReference type="GO" id="GO:0003677">
    <property type="term" value="F:DNA binding"/>
    <property type="evidence" value="ECO:0007669"/>
    <property type="project" value="UniProtKB-KW"/>
</dbReference>
<dbReference type="OrthoDB" id="9794330at2"/>
<dbReference type="RefSeq" id="WP_075365523.1">
    <property type="nucleotide sequence ID" value="NZ_MLBF01000023.1"/>
</dbReference>
<dbReference type="InterPro" id="IPR001845">
    <property type="entry name" value="HTH_ArsR_DNA-bd_dom"/>
</dbReference>
<organism evidence="6 7">
    <name type="scientific">Desulfosporosinus metallidurans</name>
    <dbReference type="NCBI Taxonomy" id="1888891"/>
    <lineage>
        <taxon>Bacteria</taxon>
        <taxon>Bacillati</taxon>
        <taxon>Bacillota</taxon>
        <taxon>Clostridia</taxon>
        <taxon>Eubacteriales</taxon>
        <taxon>Desulfitobacteriaceae</taxon>
        <taxon>Desulfosporosinus</taxon>
    </lineage>
</organism>
<keyword evidence="4" id="KW-0105">Cadmium resistance</keyword>
<evidence type="ECO:0000313" key="6">
    <source>
        <dbReference type="EMBL" id="OLN30646.1"/>
    </source>
</evidence>
<dbReference type="InterPro" id="IPR036388">
    <property type="entry name" value="WH-like_DNA-bd_sf"/>
</dbReference>
<dbReference type="EMBL" id="MLBF01000023">
    <property type="protein sequence ID" value="OLN30646.1"/>
    <property type="molecule type" value="Genomic_DNA"/>
</dbReference>
<keyword evidence="2" id="KW-0238">DNA-binding</keyword>
<dbReference type="PANTHER" id="PTHR43132:SF6">
    <property type="entry name" value="HTH-TYPE TRANSCRIPTIONAL REPRESSOR CZRA"/>
    <property type="match status" value="1"/>
</dbReference>
<protein>
    <submittedName>
        <fullName evidence="6">Transcriptional regulator, ArsR family</fullName>
    </submittedName>
</protein>
<evidence type="ECO:0000256" key="4">
    <source>
        <dbReference type="ARBA" id="ARBA00043263"/>
    </source>
</evidence>
<dbReference type="NCBIfam" id="NF033788">
    <property type="entry name" value="HTH_metalloreg"/>
    <property type="match status" value="1"/>
</dbReference>
<name>A0A1Q8QTJ2_9FIRM</name>
<dbReference type="InterPro" id="IPR036390">
    <property type="entry name" value="WH_DNA-bd_sf"/>
</dbReference>
<dbReference type="InterPro" id="IPR018334">
    <property type="entry name" value="ArsR_HTH"/>
</dbReference>
<dbReference type="Proteomes" id="UP000186102">
    <property type="component" value="Unassembled WGS sequence"/>
</dbReference>
<evidence type="ECO:0000259" key="5">
    <source>
        <dbReference type="PROSITE" id="PS50987"/>
    </source>
</evidence>
<evidence type="ECO:0000256" key="2">
    <source>
        <dbReference type="ARBA" id="ARBA00023125"/>
    </source>
</evidence>
<dbReference type="PROSITE" id="PS50987">
    <property type="entry name" value="HTH_ARSR_2"/>
    <property type="match status" value="1"/>
</dbReference>
<evidence type="ECO:0000256" key="3">
    <source>
        <dbReference type="ARBA" id="ARBA00023163"/>
    </source>
</evidence>
<dbReference type="PANTHER" id="PTHR43132">
    <property type="entry name" value="ARSENICAL RESISTANCE OPERON REPRESSOR ARSR-RELATED"/>
    <property type="match status" value="1"/>
</dbReference>
<evidence type="ECO:0000256" key="1">
    <source>
        <dbReference type="ARBA" id="ARBA00023015"/>
    </source>
</evidence>
<dbReference type="Gene3D" id="1.10.10.10">
    <property type="entry name" value="Winged helix-like DNA-binding domain superfamily/Winged helix DNA-binding domain"/>
    <property type="match status" value="1"/>
</dbReference>
<dbReference type="SUPFAM" id="SSF46785">
    <property type="entry name" value="Winged helix' DNA-binding domain"/>
    <property type="match status" value="1"/>
</dbReference>
<dbReference type="GO" id="GO:0003700">
    <property type="term" value="F:DNA-binding transcription factor activity"/>
    <property type="evidence" value="ECO:0007669"/>
    <property type="project" value="InterPro"/>
</dbReference>
<dbReference type="GO" id="GO:0046686">
    <property type="term" value="P:response to cadmium ion"/>
    <property type="evidence" value="ECO:0007669"/>
    <property type="project" value="UniProtKB-KW"/>
</dbReference>
<dbReference type="SMART" id="SM00418">
    <property type="entry name" value="HTH_ARSR"/>
    <property type="match status" value="1"/>
</dbReference>
<feature type="domain" description="HTH arsR-type" evidence="5">
    <location>
        <begin position="33"/>
        <end position="126"/>
    </location>
</feature>
<dbReference type="Pfam" id="PF01022">
    <property type="entry name" value="HTH_5"/>
    <property type="match status" value="1"/>
</dbReference>
<dbReference type="AlphaFoldDB" id="A0A1Q8QTJ2"/>
<reference evidence="6 7" key="1">
    <citation type="submission" date="2016-09" db="EMBL/GenBank/DDBJ databases">
        <title>Complete genome of Desulfosporosinus sp. OL.</title>
        <authorList>
            <person name="Mardanov A."/>
            <person name="Beletsky A."/>
            <person name="Panova A."/>
            <person name="Karnachuk O."/>
            <person name="Ravin N."/>
        </authorList>
    </citation>
    <scope>NUCLEOTIDE SEQUENCE [LARGE SCALE GENOMIC DNA]</scope>
    <source>
        <strain evidence="6 7">OL</strain>
    </source>
</reference>